<accession>C5B6E8</accession>
<protein>
    <submittedName>
        <fullName evidence="1">Uncharacterized protein</fullName>
    </submittedName>
</protein>
<reference evidence="1 2" key="1">
    <citation type="journal article" date="2009" name="PLoS ONE">
        <title>Methylobacterium genome sequences: a reference blueprint to investigate microbial metabolism of C1 compounds from natural and industrial sources.</title>
        <authorList>
            <person name="Vuilleumier S."/>
            <person name="Chistoserdova L."/>
            <person name="Lee M.-C."/>
            <person name="Bringel F."/>
            <person name="Lajus A."/>
            <person name="Zhou Y."/>
            <person name="Gourion B."/>
            <person name="Barbe V."/>
            <person name="Chang J."/>
            <person name="Cruveiller S."/>
            <person name="Dossat C."/>
            <person name="Gillett W."/>
            <person name="Gruffaz C."/>
            <person name="Haugen E."/>
            <person name="Hourcade E."/>
            <person name="Levy R."/>
            <person name="Mangenot S."/>
            <person name="Muller E."/>
            <person name="Nadalig T."/>
            <person name="Pagni M."/>
            <person name="Penny C."/>
            <person name="Peyraud R."/>
            <person name="Robinson D.G."/>
            <person name="Roche D."/>
            <person name="Rouy Z."/>
            <person name="Saenampechek C."/>
            <person name="Salvignol G."/>
            <person name="Vallenet D."/>
            <person name="Wu Z."/>
            <person name="Marx C.J."/>
            <person name="Vorholt J.A."/>
            <person name="Olson M.V."/>
            <person name="Kaul R."/>
            <person name="Weissenbach J."/>
            <person name="Medigue C."/>
            <person name="Lidstrom M.E."/>
        </authorList>
    </citation>
    <scope>NUCLEOTIDE SEQUENCE [LARGE SCALE GENOMIC DNA]</scope>
    <source>
        <strain evidence="2">ATCC 14718 / DSM 1338 / JCM 2805 / NCIMB 9133 / AM1</strain>
    </source>
</reference>
<keyword evidence="1" id="KW-0614">Plasmid</keyword>
<dbReference type="EMBL" id="CP001511">
    <property type="protein sequence ID" value="ACS44030.1"/>
    <property type="molecule type" value="Genomic_DNA"/>
</dbReference>
<organism evidence="1 2">
    <name type="scientific">Methylorubrum extorquens (strain ATCC 14718 / DSM 1338 / JCM 2805 / NCIMB 9133 / AM1)</name>
    <name type="common">Methylobacterium extorquens</name>
    <dbReference type="NCBI Taxonomy" id="272630"/>
    <lineage>
        <taxon>Bacteria</taxon>
        <taxon>Pseudomonadati</taxon>
        <taxon>Pseudomonadota</taxon>
        <taxon>Alphaproteobacteria</taxon>
        <taxon>Hyphomicrobiales</taxon>
        <taxon>Methylobacteriaceae</taxon>
        <taxon>Methylorubrum</taxon>
    </lineage>
</organism>
<geneLocation type="plasmid" evidence="1 2">
    <name>megaplasmid</name>
</geneLocation>
<dbReference type="OrthoDB" id="10015735at2"/>
<evidence type="ECO:0000313" key="1">
    <source>
        <dbReference type="EMBL" id="ACS44030.1"/>
    </source>
</evidence>
<dbReference type="HOGENOM" id="CLU_2180744_0_0_5"/>
<dbReference type="AlphaFoldDB" id="C5B6E8"/>
<proteinExistence type="predicted"/>
<dbReference type="KEGG" id="mea:Mex_2p1289"/>
<dbReference type="RefSeq" id="WP_003595969.1">
    <property type="nucleotide sequence ID" value="NC_012811.1"/>
</dbReference>
<keyword evidence="2" id="KW-1185">Reference proteome</keyword>
<gene>
    <name evidence="1" type="ordered locus">MexAM1_META2p1289</name>
</gene>
<dbReference type="Proteomes" id="UP000009081">
    <property type="component" value="Plasmid megaplasmid"/>
</dbReference>
<name>C5B6E8_METEA</name>
<sequence length="109" mass="11781">MSLEEASRLAAASQTLIESRHVAADAKFEAFDFGAGNVVEDAEGWEYFNDGDEMTRTVYFENAENPEADSQRGHFTVRFEDGTDAIAEAYGALGGAILDDLQATSGPRP</sequence>
<evidence type="ECO:0000313" key="2">
    <source>
        <dbReference type="Proteomes" id="UP000009081"/>
    </source>
</evidence>